<dbReference type="InterPro" id="IPR014507">
    <property type="entry name" value="Baseplate_assembly_J_pred"/>
</dbReference>
<dbReference type="PIRSF" id="PIRSF020481">
    <property type="entry name" value="BAP"/>
    <property type="match status" value="1"/>
</dbReference>
<accession>A0ABV6IK22</accession>
<dbReference type="EMBL" id="JBHLXJ010000033">
    <property type="protein sequence ID" value="MFC0351825.1"/>
    <property type="molecule type" value="Genomic_DNA"/>
</dbReference>
<gene>
    <name evidence="1" type="ORF">ACFFJH_18555</name>
</gene>
<dbReference type="RefSeq" id="WP_390214530.1">
    <property type="nucleotide sequence ID" value="NZ_JBHLXJ010000033.1"/>
</dbReference>
<proteinExistence type="predicted"/>
<reference evidence="1 2" key="1">
    <citation type="submission" date="2024-09" db="EMBL/GenBank/DDBJ databases">
        <authorList>
            <person name="Sun Q."/>
            <person name="Mori K."/>
        </authorList>
    </citation>
    <scope>NUCLEOTIDE SEQUENCE [LARGE SCALE GENOMIC DNA]</scope>
    <source>
        <strain evidence="1 2">CCM 8677</strain>
    </source>
</reference>
<organism evidence="1 2">
    <name type="scientific">Undibacterium danionis</name>
    <dbReference type="NCBI Taxonomy" id="1812100"/>
    <lineage>
        <taxon>Bacteria</taxon>
        <taxon>Pseudomonadati</taxon>
        <taxon>Pseudomonadota</taxon>
        <taxon>Betaproteobacteria</taxon>
        <taxon>Burkholderiales</taxon>
        <taxon>Oxalobacteraceae</taxon>
        <taxon>Undibacterium</taxon>
    </lineage>
</organism>
<comment type="caution">
    <text evidence="1">The sequence shown here is derived from an EMBL/GenBank/DDBJ whole genome shotgun (WGS) entry which is preliminary data.</text>
</comment>
<protein>
    <submittedName>
        <fullName evidence="1">Baseplate J/gp47 family protein</fullName>
    </submittedName>
</protein>
<evidence type="ECO:0000313" key="2">
    <source>
        <dbReference type="Proteomes" id="UP001589844"/>
    </source>
</evidence>
<name>A0ABV6IK22_9BURK</name>
<keyword evidence="2" id="KW-1185">Reference proteome</keyword>
<dbReference type="Proteomes" id="UP001589844">
    <property type="component" value="Unassembled WGS sequence"/>
</dbReference>
<sequence length="278" mass="30899">MSIDLSKLPAPTVIEELSFDSLVDAHKQELLQRQPNLANVINLVSEPLVKQLEVFAYREMLLRQRINQAARSNLLAYATGTDLDHKGAFYDLARLADESDDRYRQRIQYRIASLAGNGTAEQYKLIAMTASSNVRDSNVYLFAPGVVGLILWLSDQSQVEATESLVTAAMNEPNAKPVGISILISTAKLKAIDFTATVYREPAAPVDLSVQVHRIFIERLASYAKLGKNIPLSWITSVLHQPYISRVEYGDSQPDLYQIAFDEYAMPGQINIIDGGVQ</sequence>
<evidence type="ECO:0000313" key="1">
    <source>
        <dbReference type="EMBL" id="MFC0351825.1"/>
    </source>
</evidence>